<dbReference type="RefSeq" id="WP_120726644.1">
    <property type="nucleotide sequence ID" value="NZ_CP032698.1"/>
</dbReference>
<dbReference type="OrthoDB" id="3991935at2"/>
<evidence type="ECO:0008006" key="3">
    <source>
        <dbReference type="Google" id="ProtNLM"/>
    </source>
</evidence>
<accession>A0A387HQF7</accession>
<dbReference type="Proteomes" id="UP000271554">
    <property type="component" value="Chromosome"/>
</dbReference>
<reference evidence="1 2" key="1">
    <citation type="submission" date="2018-10" db="EMBL/GenBank/DDBJ databases">
        <title>Relationship between Morphology and Antimicrobial Activity in Streptomyces.</title>
        <authorList>
            <person name="Kang H.J."/>
            <person name="Kim S.B."/>
        </authorList>
    </citation>
    <scope>NUCLEOTIDE SEQUENCE [LARGE SCALE GENOMIC DNA]</scope>
    <source>
        <strain evidence="1 2">BH38</strain>
    </source>
</reference>
<dbReference type="KEGG" id="shun:DWB77_07158"/>
<protein>
    <recommendedName>
        <fullName evidence="3">Condensation domain-containing protein</fullName>
    </recommendedName>
</protein>
<dbReference type="AlphaFoldDB" id="A0A387HQF7"/>
<organism evidence="1 2">
    <name type="scientific">Streptomyces hundungensis</name>
    <dbReference type="NCBI Taxonomy" id="1077946"/>
    <lineage>
        <taxon>Bacteria</taxon>
        <taxon>Bacillati</taxon>
        <taxon>Actinomycetota</taxon>
        <taxon>Actinomycetes</taxon>
        <taxon>Kitasatosporales</taxon>
        <taxon>Streptomycetaceae</taxon>
        <taxon>Streptomyces</taxon>
    </lineage>
</organism>
<proteinExistence type="predicted"/>
<evidence type="ECO:0000313" key="2">
    <source>
        <dbReference type="Proteomes" id="UP000271554"/>
    </source>
</evidence>
<dbReference type="EMBL" id="CP032698">
    <property type="protein sequence ID" value="AYG84943.1"/>
    <property type="molecule type" value="Genomic_DNA"/>
</dbReference>
<sequence>MTAGTRSKAARPGLRPAAVAVRDIYSFLADLGLDCDVNPCTAFVGTVEPGRIEDPAAWREFVGRLGLTRALADLVDVAEQDVVVTLAPQPGPVEDSPDTLADLVTAYHNAHPLRLDEVVHLACWPLANGECVVFVKFSHLVVDLTDVVDLLRHIRAHLRGEEAAGRIGARYRHHERTVERYAALPAADPAEVTRMLGELPTPGRKGVPTISASEQQWLPLREGVTFDELLSAVTAALLPALDGGLVLQYPFSRWEFATRGGYYVEIKPLVVRAGGAARYTPEYFAETREAQESLGRFTMSDLDAFARAFTRGRMPRVVVSDTTFMRPEPDLWRWVPIRSGRVFEDLKFLADRSWPGPPLLRMQYKRGFLTPETAADVLDRLKQRIGASGGTLGPVD</sequence>
<gene>
    <name evidence="1" type="ORF">DWB77_07158</name>
</gene>
<evidence type="ECO:0000313" key="1">
    <source>
        <dbReference type="EMBL" id="AYG84943.1"/>
    </source>
</evidence>
<keyword evidence="2" id="KW-1185">Reference proteome</keyword>
<name>A0A387HQF7_9ACTN</name>